<dbReference type="Gene3D" id="1.10.10.10">
    <property type="entry name" value="Winged helix-like DNA-binding domain superfamily/Winged helix DNA-binding domain"/>
    <property type="match status" value="1"/>
</dbReference>
<evidence type="ECO:0000256" key="3">
    <source>
        <dbReference type="ARBA" id="ARBA00011738"/>
    </source>
</evidence>
<dbReference type="PROSITE" id="PS50944">
    <property type="entry name" value="HTH_DTXR"/>
    <property type="match status" value="1"/>
</dbReference>
<evidence type="ECO:0000313" key="12">
    <source>
        <dbReference type="Proteomes" id="UP000000310"/>
    </source>
</evidence>
<dbReference type="FunFam" id="1.10.60.10:FF:000004">
    <property type="entry name" value="DtxR family transcriptional regulator"/>
    <property type="match status" value="1"/>
</dbReference>
<dbReference type="RefSeq" id="WP_013633023.1">
    <property type="nucleotide sequence ID" value="NC_015177.1"/>
</dbReference>
<keyword evidence="12" id="KW-1185">Reference proteome</keyword>
<dbReference type="Pfam" id="PF02742">
    <property type="entry name" value="Fe_dep_repr_C"/>
    <property type="match status" value="1"/>
</dbReference>
<sequence>MTTSFTEENYLKTIYHLSKDMEIAVNTNAIADSLNTKAASVTDMLRKLAEKGLINYKKYQGVTLTENGKNNALNIIRKHRLWEVFLVEKLKFNWDEVHDVAEELEHIHSDLLINRLDEFLEFPKIDPHGDPIPDKNGKFHVPDLKPVCKLKIGECGIISGIRDHSSVFLKYLDEAKLTLGQKIEVLNIIEFDGSFVLNIQNQRQTISRDVAKNLLIAYE</sequence>
<comment type="similarity">
    <text evidence="2">Belongs to the DtxR/MntR family.</text>
</comment>
<gene>
    <name evidence="11" type="ordered locus">Pedsa_1983</name>
</gene>
<dbReference type="HOGENOM" id="CLU_069532_0_2_10"/>
<dbReference type="SMART" id="SM00529">
    <property type="entry name" value="HTH_DTXR"/>
    <property type="match status" value="1"/>
</dbReference>
<evidence type="ECO:0000313" key="11">
    <source>
        <dbReference type="EMBL" id="ADY52536.1"/>
    </source>
</evidence>
<keyword evidence="6" id="KW-0805">Transcription regulation</keyword>
<dbReference type="KEGG" id="psn:Pedsa_1983"/>
<dbReference type="SUPFAM" id="SSF50037">
    <property type="entry name" value="C-terminal domain of transcriptional repressors"/>
    <property type="match status" value="1"/>
</dbReference>
<dbReference type="InterPro" id="IPR007167">
    <property type="entry name" value="Fe-transptr_FeoA-like"/>
</dbReference>
<reference evidence="12" key="2">
    <citation type="submission" date="2011-02" db="EMBL/GenBank/DDBJ databases">
        <title>The complete genome of Pedobacter saltans DSM 12145.</title>
        <authorList>
            <consortium name="US DOE Joint Genome Institute (JGI-PGF)"/>
            <person name="Lucas S."/>
            <person name="Copeland A."/>
            <person name="Lapidus A."/>
            <person name="Bruce D."/>
            <person name="Goodwin L."/>
            <person name="Pitluck S."/>
            <person name="Kyrpides N."/>
            <person name="Mavromatis K."/>
            <person name="Pagani I."/>
            <person name="Ivanova N."/>
            <person name="Ovchinnikova G."/>
            <person name="Lu M."/>
            <person name="Detter J.C."/>
            <person name="Han C."/>
            <person name="Land M."/>
            <person name="Hauser L."/>
            <person name="Markowitz V."/>
            <person name="Cheng J.-F."/>
            <person name="Hugenholtz P."/>
            <person name="Woyke T."/>
            <person name="Wu D."/>
            <person name="Tindall B."/>
            <person name="Pomrenke H.G."/>
            <person name="Brambilla E."/>
            <person name="Klenk H.-P."/>
            <person name="Eisen J.A."/>
        </authorList>
    </citation>
    <scope>NUCLEOTIDE SEQUENCE [LARGE SCALE GENOMIC DNA]</scope>
    <source>
        <strain evidence="12">ATCC 51119 / DSM 12145 / JCM 21818 / LMG 10337 / NBRC 100064 / NCIMB 13643</strain>
    </source>
</reference>
<accession>F0S9X8</accession>
<dbReference type="InterPro" id="IPR008988">
    <property type="entry name" value="Transcriptional_repressor_C"/>
</dbReference>
<keyword evidence="7" id="KW-0238">DNA-binding</keyword>
<dbReference type="SUPFAM" id="SSF47979">
    <property type="entry name" value="Iron-dependent repressor protein, dimerization domain"/>
    <property type="match status" value="1"/>
</dbReference>
<dbReference type="Proteomes" id="UP000000310">
    <property type="component" value="Chromosome"/>
</dbReference>
<keyword evidence="8" id="KW-0804">Transcription</keyword>
<dbReference type="GO" id="GO:0003677">
    <property type="term" value="F:DNA binding"/>
    <property type="evidence" value="ECO:0007669"/>
    <property type="project" value="UniProtKB-KW"/>
</dbReference>
<dbReference type="OrthoDB" id="9791355at2"/>
<dbReference type="AlphaFoldDB" id="F0S9X8"/>
<feature type="domain" description="HTH dtxR-type" evidence="10">
    <location>
        <begin position="1"/>
        <end position="65"/>
    </location>
</feature>
<protein>
    <recommendedName>
        <fullName evidence="4">Transcriptional regulator MntR</fullName>
    </recommendedName>
</protein>
<evidence type="ECO:0000256" key="9">
    <source>
        <dbReference type="ARBA" id="ARBA00025185"/>
    </source>
</evidence>
<dbReference type="GO" id="GO:0005737">
    <property type="term" value="C:cytoplasm"/>
    <property type="evidence" value="ECO:0007669"/>
    <property type="project" value="UniProtKB-SubCell"/>
</dbReference>
<evidence type="ECO:0000256" key="6">
    <source>
        <dbReference type="ARBA" id="ARBA00023015"/>
    </source>
</evidence>
<keyword evidence="5" id="KW-0408">Iron</keyword>
<comment type="function">
    <text evidence="9">In the presence of manganese, represses expression of mntH and mntS. Up-regulates expression of mntP.</text>
</comment>
<dbReference type="InterPro" id="IPR036421">
    <property type="entry name" value="Fe_dep_repressor_sf"/>
</dbReference>
<dbReference type="GO" id="GO:0046914">
    <property type="term" value="F:transition metal ion binding"/>
    <property type="evidence" value="ECO:0007669"/>
    <property type="project" value="InterPro"/>
</dbReference>
<dbReference type="SMART" id="SM00899">
    <property type="entry name" value="FeoA"/>
    <property type="match status" value="1"/>
</dbReference>
<dbReference type="Gene3D" id="1.10.60.10">
    <property type="entry name" value="Iron dependent repressor, metal binding and dimerisation domain"/>
    <property type="match status" value="1"/>
</dbReference>
<dbReference type="InterPro" id="IPR038157">
    <property type="entry name" value="FeoA_core_dom"/>
</dbReference>
<evidence type="ECO:0000256" key="8">
    <source>
        <dbReference type="ARBA" id="ARBA00023163"/>
    </source>
</evidence>
<evidence type="ECO:0000256" key="7">
    <source>
        <dbReference type="ARBA" id="ARBA00023125"/>
    </source>
</evidence>
<dbReference type="PANTHER" id="PTHR33238:SF7">
    <property type="entry name" value="IRON-DEPENDENT TRANSCRIPTIONAL REGULATOR"/>
    <property type="match status" value="1"/>
</dbReference>
<evidence type="ECO:0000256" key="4">
    <source>
        <dbReference type="ARBA" id="ARBA00022386"/>
    </source>
</evidence>
<evidence type="ECO:0000256" key="2">
    <source>
        <dbReference type="ARBA" id="ARBA00007871"/>
    </source>
</evidence>
<dbReference type="InterPro" id="IPR036388">
    <property type="entry name" value="WH-like_DNA-bd_sf"/>
</dbReference>
<evidence type="ECO:0000256" key="1">
    <source>
        <dbReference type="ARBA" id="ARBA00004496"/>
    </source>
</evidence>
<evidence type="ECO:0000256" key="5">
    <source>
        <dbReference type="ARBA" id="ARBA00023004"/>
    </source>
</evidence>
<dbReference type="InterPro" id="IPR050536">
    <property type="entry name" value="DtxR_MntR_Metal-Reg"/>
</dbReference>
<dbReference type="InterPro" id="IPR001367">
    <property type="entry name" value="Fe_dep_repressor"/>
</dbReference>
<dbReference type="InterPro" id="IPR036390">
    <property type="entry name" value="WH_DNA-bd_sf"/>
</dbReference>
<organism evidence="11 12">
    <name type="scientific">Pseudopedobacter saltans (strain ATCC 51119 / DSM 12145 / JCM 21818 / CCUG 39354 / LMG 10337 / NBRC 100064 / NCIMB 13643)</name>
    <name type="common">Pedobacter saltans</name>
    <dbReference type="NCBI Taxonomy" id="762903"/>
    <lineage>
        <taxon>Bacteria</taxon>
        <taxon>Pseudomonadati</taxon>
        <taxon>Bacteroidota</taxon>
        <taxon>Sphingobacteriia</taxon>
        <taxon>Sphingobacteriales</taxon>
        <taxon>Sphingobacteriaceae</taxon>
        <taxon>Pseudopedobacter</taxon>
    </lineage>
</organism>
<reference evidence="11 12" key="1">
    <citation type="journal article" date="2011" name="Stand. Genomic Sci.">
        <title>Complete genome sequence of the gliding, heparinolytic Pedobacter saltans type strain (113).</title>
        <authorList>
            <person name="Liolios K."/>
            <person name="Sikorski J."/>
            <person name="Lu M."/>
            <person name="Nolan M."/>
            <person name="Lapidus A."/>
            <person name="Lucas S."/>
            <person name="Hammon N."/>
            <person name="Deshpande S."/>
            <person name="Cheng J.F."/>
            <person name="Tapia R."/>
            <person name="Han C."/>
            <person name="Goodwin L."/>
            <person name="Pitluck S."/>
            <person name="Huntemann M."/>
            <person name="Ivanova N."/>
            <person name="Pagani I."/>
            <person name="Mavromatis K."/>
            <person name="Ovchinikova G."/>
            <person name="Pati A."/>
            <person name="Chen A."/>
            <person name="Palaniappan K."/>
            <person name="Land M."/>
            <person name="Hauser L."/>
            <person name="Brambilla E.M."/>
            <person name="Kotsyurbenko O."/>
            <person name="Rohde M."/>
            <person name="Tindall B.J."/>
            <person name="Abt B."/>
            <person name="Goker M."/>
            <person name="Detter J.C."/>
            <person name="Woyke T."/>
            <person name="Bristow J."/>
            <person name="Eisen J.A."/>
            <person name="Markowitz V."/>
            <person name="Hugenholtz P."/>
            <person name="Klenk H.P."/>
            <person name="Kyrpides N.C."/>
        </authorList>
    </citation>
    <scope>NUCLEOTIDE SEQUENCE [LARGE SCALE GENOMIC DNA]</scope>
    <source>
        <strain evidence="12">ATCC 51119 / DSM 12145 / JCM 21818 / LMG 10337 / NBRC 100064 / NCIMB 13643</strain>
    </source>
</reference>
<dbReference type="GO" id="GO:0046983">
    <property type="term" value="F:protein dimerization activity"/>
    <property type="evidence" value="ECO:0007669"/>
    <property type="project" value="InterPro"/>
</dbReference>
<dbReference type="GO" id="GO:0003700">
    <property type="term" value="F:DNA-binding transcription factor activity"/>
    <property type="evidence" value="ECO:0007669"/>
    <property type="project" value="InterPro"/>
</dbReference>
<evidence type="ECO:0000259" key="10">
    <source>
        <dbReference type="PROSITE" id="PS50944"/>
    </source>
</evidence>
<dbReference type="eggNOG" id="COG1321">
    <property type="taxonomic scope" value="Bacteria"/>
</dbReference>
<dbReference type="STRING" id="762903.Pedsa_1983"/>
<dbReference type="Gene3D" id="2.30.30.90">
    <property type="match status" value="1"/>
</dbReference>
<comment type="subunit">
    <text evidence="3">Homodimer.</text>
</comment>
<proteinExistence type="inferred from homology"/>
<comment type="subcellular location">
    <subcellularLocation>
        <location evidence="1">Cytoplasm</location>
    </subcellularLocation>
</comment>
<name>F0S9X8_PSESL</name>
<dbReference type="PANTHER" id="PTHR33238">
    <property type="entry name" value="IRON (METAL) DEPENDENT REPRESSOR, DTXR FAMILY"/>
    <property type="match status" value="1"/>
</dbReference>
<dbReference type="SUPFAM" id="SSF46785">
    <property type="entry name" value="Winged helix' DNA-binding domain"/>
    <property type="match status" value="1"/>
</dbReference>
<dbReference type="InterPro" id="IPR022687">
    <property type="entry name" value="HTH_DTXR"/>
</dbReference>
<dbReference type="InterPro" id="IPR022689">
    <property type="entry name" value="Iron_dep_repressor"/>
</dbReference>
<dbReference type="EMBL" id="CP002545">
    <property type="protein sequence ID" value="ADY52536.1"/>
    <property type="molecule type" value="Genomic_DNA"/>
</dbReference>
<dbReference type="Pfam" id="PF04023">
    <property type="entry name" value="FeoA"/>
    <property type="match status" value="1"/>
</dbReference>
<dbReference type="Pfam" id="PF01325">
    <property type="entry name" value="Fe_dep_repress"/>
    <property type="match status" value="1"/>
</dbReference>